<feature type="domain" description="K Homology" evidence="8">
    <location>
        <begin position="202"/>
        <end position="279"/>
    </location>
</feature>
<feature type="region of interest" description="Disordered" evidence="7">
    <location>
        <begin position="87"/>
        <end position="125"/>
    </location>
</feature>
<feature type="compositionally biased region" description="Polar residues" evidence="7">
    <location>
        <begin position="44"/>
        <end position="53"/>
    </location>
</feature>
<dbReference type="InterPro" id="IPR004088">
    <property type="entry name" value="KH_dom_type_1"/>
</dbReference>
<dbReference type="RefSeq" id="XP_042999070.1">
    <property type="nucleotide sequence ID" value="XM_043143137.1"/>
</dbReference>
<gene>
    <name evidence="10" type="ORF">UV8b_05640</name>
    <name evidence="9" type="ORF">UVI_02017200</name>
</gene>
<evidence type="ECO:0000313" key="11">
    <source>
        <dbReference type="Proteomes" id="UP000027002"/>
    </source>
</evidence>
<dbReference type="InterPro" id="IPR023828">
    <property type="entry name" value="Peptidase_S8_Ser-AS"/>
</dbReference>
<dbReference type="OrthoDB" id="10027144at2759"/>
<dbReference type="GO" id="GO:0006508">
    <property type="term" value="P:proteolysis"/>
    <property type="evidence" value="ECO:0007669"/>
    <property type="project" value="UniProtKB-KW"/>
</dbReference>
<name>A0A063C6S0_USTVR</name>
<dbReference type="Gene3D" id="3.30.1370.10">
    <property type="entry name" value="K Homology domain, type 1"/>
    <property type="match status" value="8"/>
</dbReference>
<evidence type="ECO:0000256" key="3">
    <source>
        <dbReference type="ARBA" id="ARBA00022801"/>
    </source>
</evidence>
<evidence type="ECO:0000256" key="2">
    <source>
        <dbReference type="ARBA" id="ARBA00022737"/>
    </source>
</evidence>
<dbReference type="PROSITE" id="PS50084">
    <property type="entry name" value="KH_TYPE_1"/>
    <property type="match status" value="8"/>
</dbReference>
<evidence type="ECO:0000256" key="6">
    <source>
        <dbReference type="SAM" id="Coils"/>
    </source>
</evidence>
<evidence type="ECO:0000313" key="10">
    <source>
        <dbReference type="EMBL" id="QUC21397.1"/>
    </source>
</evidence>
<dbReference type="KEGG" id="uvi:66066417"/>
<feature type="domain" description="K Homology" evidence="8">
    <location>
        <begin position="283"/>
        <end position="375"/>
    </location>
</feature>
<feature type="region of interest" description="Disordered" evidence="7">
    <location>
        <begin position="1"/>
        <end position="63"/>
    </location>
</feature>
<reference evidence="10" key="3">
    <citation type="submission" date="2020-03" db="EMBL/GenBank/DDBJ databases">
        <title>A mixture of massive structural variations and highly conserved coding sequences in Ustilaginoidea virens genome.</title>
        <authorList>
            <person name="Zhang K."/>
            <person name="Zhao Z."/>
            <person name="Zhang Z."/>
            <person name="Li Y."/>
            <person name="Hsiang T."/>
            <person name="Sun W."/>
        </authorList>
    </citation>
    <scope>NUCLEOTIDE SEQUENCE</scope>
    <source>
        <strain evidence="10">UV-8b</strain>
    </source>
</reference>
<dbReference type="PANTHER" id="PTHR10627">
    <property type="entry name" value="SCP160"/>
    <property type="match status" value="1"/>
</dbReference>
<feature type="domain" description="K Homology" evidence="8">
    <location>
        <begin position="380"/>
        <end position="451"/>
    </location>
</feature>
<dbReference type="GO" id="GO:0005737">
    <property type="term" value="C:cytoplasm"/>
    <property type="evidence" value="ECO:0007669"/>
    <property type="project" value="TreeGrafter"/>
</dbReference>
<feature type="coiled-coil region" evidence="6">
    <location>
        <begin position="360"/>
        <end position="387"/>
    </location>
</feature>
<dbReference type="EMBL" id="BBTG02000006">
    <property type="protein sequence ID" value="GAO16335.1"/>
    <property type="molecule type" value="Genomic_DNA"/>
</dbReference>
<dbReference type="AlphaFoldDB" id="A0A063C6S0"/>
<dbReference type="GeneID" id="66066417"/>
<evidence type="ECO:0000313" key="12">
    <source>
        <dbReference type="Proteomes" id="UP000054053"/>
    </source>
</evidence>
<feature type="domain" description="K Homology" evidence="8">
    <location>
        <begin position="1085"/>
        <end position="1193"/>
    </location>
</feature>
<dbReference type="EMBL" id="CP072756">
    <property type="protein sequence ID" value="QUC21397.1"/>
    <property type="molecule type" value="Genomic_DNA"/>
</dbReference>
<dbReference type="STRING" id="1159556.A0A063C6S0"/>
<dbReference type="GO" id="GO:0003729">
    <property type="term" value="F:mRNA binding"/>
    <property type="evidence" value="ECO:0007669"/>
    <property type="project" value="TreeGrafter"/>
</dbReference>
<keyword evidence="3" id="KW-0378">Hydrolase</keyword>
<keyword evidence="2" id="KW-0677">Repeat</keyword>
<feature type="domain" description="K Homology" evidence="8">
    <location>
        <begin position="699"/>
        <end position="762"/>
    </location>
</feature>
<feature type="domain" description="K Homology" evidence="8">
    <location>
        <begin position="935"/>
        <end position="1012"/>
    </location>
</feature>
<evidence type="ECO:0000256" key="5">
    <source>
        <dbReference type="PROSITE-ProRule" id="PRU00117"/>
    </source>
</evidence>
<reference evidence="9" key="1">
    <citation type="journal article" date="2016" name="Genome Announc.">
        <title>Genome Sequence of Ustilaginoidea virens IPU010, a Rice Pathogenic Fungus Causing False Smut.</title>
        <authorList>
            <person name="Kumagai T."/>
            <person name="Ishii T."/>
            <person name="Terai G."/>
            <person name="Umemura M."/>
            <person name="Machida M."/>
            <person name="Asai K."/>
        </authorList>
    </citation>
    <scope>NUCLEOTIDE SEQUENCE [LARGE SCALE GENOMIC DNA]</scope>
    <source>
        <strain evidence="9">IPU010</strain>
    </source>
</reference>
<dbReference type="CDD" id="cd22448">
    <property type="entry name" value="KH-I_ScSCP160_rpt3"/>
    <property type="match status" value="1"/>
</dbReference>
<feature type="compositionally biased region" description="Basic and acidic residues" evidence="7">
    <location>
        <begin position="14"/>
        <end position="24"/>
    </location>
</feature>
<keyword evidence="1" id="KW-0645">Protease</keyword>
<feature type="compositionally biased region" description="Low complexity" evidence="7">
    <location>
        <begin position="105"/>
        <end position="125"/>
    </location>
</feature>
<evidence type="ECO:0000256" key="7">
    <source>
        <dbReference type="SAM" id="MobiDB-lite"/>
    </source>
</evidence>
<accession>A0A063C6S0</accession>
<dbReference type="InterPro" id="IPR054548">
    <property type="entry name" value="SCP160-like_KH"/>
</dbReference>
<keyword evidence="11" id="KW-1185">Reference proteome</keyword>
<feature type="domain" description="K Homology" evidence="8">
    <location>
        <begin position="1198"/>
        <end position="1267"/>
    </location>
</feature>
<dbReference type="Proteomes" id="UP000054053">
    <property type="component" value="Unassembled WGS sequence"/>
</dbReference>
<sequence length="1274" mass="138910">MSSEQSIAQQLLQKHAEDPHHVTVEDVPDEELTSNLAKDGSASWVASATSNSAGKKKETLDTQSHEVFPELGSSKGKSANVAPIWGAKSGVNGKNHGAAATTNGTSHSSPSASGTTTPSKAATPSMIIPGRNVETVTLEPQFILPRGQLKRPIPDILKDINRKSRANITMATAPNGRLRFDATGPQEVAQQALKDLVQQIGTRTSIKVAIPFSARAQVIGKGGSMIRALQDKTGAKIQLPKIEDNALLADDDEATIDVTVEGNALSAASARNELLKIASERPATVQTKVRGVPAAFYPFIAGPANSLAQALEENHGIQVRVPAHQAISGAPIPAAPLAGQRPVFVAAGPEEEHIQLAGDREAVQQVRAEIERQVAELRKQLELEQLSIQRGRHQFIIGGRGVASEEFFAETGCAILLPSEEDDDMVTIIGPASRVHSGVEKAMDLAMGMQMSNMDVARFHRGAPGGAAAHAGHVTRYLRHRKEIDRLEKLYNTHINTPFSQDGALPWELYSREGKNAIRAQSEITSIISGHPPARMLPVSIDPFFHQHLRTDVTPKVKKDFGVHIVVPEASETDAQVLLVFEGPDPDEGAYQLPKTKPSNAELLAFKKSLQDAEKHILDLINKQESLSSASLEVPAKYHERLRRFIKKEQENRALDQIPIRVTKVGTTVTLRGPKSLVDALVTKAEAFIEQEKQDEKERGFTLTFEFPQKFANHLIGKGGSNIKELRDRFDVEIQVQEGQVELKGPKAKAEEARRYIQNLGRALADEITHVLKIDPKYHRELIGAQGSQISRLQTRYKVLIFFPRSAKATTDDQSAAVDAAGEAAKPRRQQAPDEVIIRGPKRGADEARDEIYSLHKYLEEHSVTDTVSVQQKQVGSLIGQGGAALDELRQTTGARIDVPADRDADVVEISIKGTAAQVAKARKILEEKRAVFDDTVVKTIEVDKKHHKALIGSGGSSLREIVVGAGGSDDRRELARTIQFPKQDADANVIKVEGRTDVVQKIMARIQEIVAERDSQVTEMVEVPIEHHRSLIGRGGETKRQMETKFGVSIDVPRQGDGKTGVKVTGRPEKVALAREHMLSLIQQQQGEVVQIPRNAHHAVSSNGQLFRQLRNNHQVTVDHAGHAVPQKPDGSARAHAGPLPLITDDAGAAADAHSWKVVKTVSTEEGDIPWVLRGSPENVQKAKEMIQKALEQSKKTDATGYLVLPDPKTYRHVIGPNGSKVNAIRQQSNCRIQVPRDQARDEAIEIVGTQEGVEKAKDLILAAVREGQRPRE</sequence>
<keyword evidence="4" id="KW-0720">Serine protease</keyword>
<dbReference type="InterPro" id="IPR036612">
    <property type="entry name" value="KH_dom_type_1_sf"/>
</dbReference>
<dbReference type="SUPFAM" id="SSF54791">
    <property type="entry name" value="Eukaryotic type KH-domain (KH-domain type I)"/>
    <property type="match status" value="7"/>
</dbReference>
<dbReference type="CDD" id="cd22408">
    <property type="entry name" value="KH-I_Vigilin_rpt4"/>
    <property type="match status" value="1"/>
</dbReference>
<dbReference type="Proteomes" id="UP000027002">
    <property type="component" value="Chromosome 4"/>
</dbReference>
<evidence type="ECO:0000256" key="1">
    <source>
        <dbReference type="ARBA" id="ARBA00022670"/>
    </source>
</evidence>
<organism evidence="9 12">
    <name type="scientific">Ustilaginoidea virens</name>
    <name type="common">Rice false smut fungus</name>
    <name type="synonym">Villosiclava virens</name>
    <dbReference type="NCBI Taxonomy" id="1159556"/>
    <lineage>
        <taxon>Eukaryota</taxon>
        <taxon>Fungi</taxon>
        <taxon>Dikarya</taxon>
        <taxon>Ascomycota</taxon>
        <taxon>Pezizomycotina</taxon>
        <taxon>Sordariomycetes</taxon>
        <taxon>Hypocreomycetidae</taxon>
        <taxon>Hypocreales</taxon>
        <taxon>Clavicipitaceae</taxon>
        <taxon>Ustilaginoidea</taxon>
    </lineage>
</organism>
<dbReference type="CDD" id="cd22450">
    <property type="entry name" value="KH-I_ScSCP160_rpt5"/>
    <property type="match status" value="1"/>
</dbReference>
<keyword evidence="6" id="KW-0175">Coiled coil</keyword>
<dbReference type="Pfam" id="PF22952">
    <property type="entry name" value="KH_11"/>
    <property type="match status" value="1"/>
</dbReference>
<dbReference type="GO" id="GO:0008236">
    <property type="term" value="F:serine-type peptidase activity"/>
    <property type="evidence" value="ECO:0007669"/>
    <property type="project" value="UniProtKB-KW"/>
</dbReference>
<evidence type="ECO:0000259" key="8">
    <source>
        <dbReference type="SMART" id="SM00322"/>
    </source>
</evidence>
<dbReference type="HOGENOM" id="CLU_003293_0_0_1"/>
<feature type="domain" description="K Homology" evidence="8">
    <location>
        <begin position="1016"/>
        <end position="1084"/>
    </location>
</feature>
<protein>
    <recommendedName>
        <fullName evidence="8">K Homology domain-containing protein</fullName>
    </recommendedName>
</protein>
<proteinExistence type="predicted"/>
<evidence type="ECO:0000313" key="9">
    <source>
        <dbReference type="EMBL" id="GAO16335.1"/>
    </source>
</evidence>
<dbReference type="CDD" id="cd22449">
    <property type="entry name" value="KH-I_ScSCP160_rpt4"/>
    <property type="match status" value="1"/>
</dbReference>
<dbReference type="PROSITE" id="PS00138">
    <property type="entry name" value="SUBTILASE_SER"/>
    <property type="match status" value="1"/>
</dbReference>
<keyword evidence="5" id="KW-0694">RNA-binding</keyword>
<feature type="compositionally biased region" description="Polar residues" evidence="7">
    <location>
        <begin position="1"/>
        <end position="12"/>
    </location>
</feature>
<reference evidence="12" key="2">
    <citation type="journal article" date="2016" name="Genome Announc.">
        <title>Genome sequence of Ustilaginoidea virens IPU010, a rice pathogenic fungus causing false smut.</title>
        <authorList>
            <person name="Kumagai T."/>
            <person name="Ishii T."/>
            <person name="Terai G."/>
            <person name="Umemura M."/>
            <person name="Machida M."/>
            <person name="Asai K."/>
        </authorList>
    </citation>
    <scope>NUCLEOTIDE SEQUENCE [LARGE SCALE GENOMIC DNA]</scope>
    <source>
        <strain evidence="12">IPU010</strain>
    </source>
</reference>
<dbReference type="PANTHER" id="PTHR10627:SF31">
    <property type="entry name" value="DODECA-SATELLITE-BINDING PROTEIN 1, ISOFORM A"/>
    <property type="match status" value="1"/>
</dbReference>
<dbReference type="CDD" id="cd02394">
    <property type="entry name" value="KH-I_Vigilin_rpt6"/>
    <property type="match status" value="1"/>
</dbReference>
<feature type="domain" description="K Homology" evidence="8">
    <location>
        <begin position="766"/>
        <end position="857"/>
    </location>
</feature>
<dbReference type="InterPro" id="IPR004087">
    <property type="entry name" value="KH_dom"/>
</dbReference>
<dbReference type="Pfam" id="PF00013">
    <property type="entry name" value="KH_1"/>
    <property type="match status" value="7"/>
</dbReference>
<feature type="domain" description="K Homology" evidence="8">
    <location>
        <begin position="862"/>
        <end position="931"/>
    </location>
</feature>
<evidence type="ECO:0000256" key="4">
    <source>
        <dbReference type="ARBA" id="ARBA00022825"/>
    </source>
</evidence>
<dbReference type="SMART" id="SM00322">
    <property type="entry name" value="KH"/>
    <property type="match status" value="10"/>
</dbReference>